<dbReference type="InterPro" id="IPR036145">
    <property type="entry name" value="MinC_C_sf"/>
</dbReference>
<dbReference type="PANTHER" id="PTHR34108">
    <property type="entry name" value="SEPTUM SITE-DETERMINING PROTEIN MINC"/>
    <property type="match status" value="1"/>
</dbReference>
<dbReference type="GO" id="GO:1901891">
    <property type="term" value="P:regulation of cell septum assembly"/>
    <property type="evidence" value="ECO:0007669"/>
    <property type="project" value="InterPro"/>
</dbReference>
<proteinExistence type="inferred from homology"/>
<accession>A0A0R2FJI2</accession>
<dbReference type="PANTHER" id="PTHR34108:SF1">
    <property type="entry name" value="SEPTUM SITE-DETERMINING PROTEIN MINC"/>
    <property type="match status" value="1"/>
</dbReference>
<protein>
    <submittedName>
        <fullName evidence="8">Septum formation inhibitor</fullName>
    </submittedName>
</protein>
<evidence type="ECO:0000259" key="7">
    <source>
        <dbReference type="Pfam" id="PF22642"/>
    </source>
</evidence>
<feature type="domain" description="Septum site-determining protein MinC N-terminal" evidence="7">
    <location>
        <begin position="6"/>
        <end position="84"/>
    </location>
</feature>
<dbReference type="EMBL" id="AYZM01000081">
    <property type="protein sequence ID" value="KRN24764.1"/>
    <property type="molecule type" value="Genomic_DNA"/>
</dbReference>
<gene>
    <name evidence="8" type="ORF">FD14_GL000549</name>
</gene>
<evidence type="ECO:0000256" key="5">
    <source>
        <dbReference type="ARBA" id="ARBA00046874"/>
    </source>
</evidence>
<evidence type="ECO:0000259" key="6">
    <source>
        <dbReference type="Pfam" id="PF03775"/>
    </source>
</evidence>
<comment type="subunit">
    <text evidence="5">Interacts with MinD and FtsZ.</text>
</comment>
<dbReference type="SUPFAM" id="SSF63848">
    <property type="entry name" value="Cell-division inhibitor MinC, C-terminal domain"/>
    <property type="match status" value="1"/>
</dbReference>
<keyword evidence="2" id="KW-0132">Cell division</keyword>
<keyword evidence="4" id="KW-0131">Cell cycle</keyword>
<dbReference type="Proteomes" id="UP000051442">
    <property type="component" value="Unassembled WGS sequence"/>
</dbReference>
<dbReference type="Pfam" id="PF22642">
    <property type="entry name" value="MinC_N_1"/>
    <property type="match status" value="1"/>
</dbReference>
<dbReference type="STRING" id="1423804.FD14_GL000549"/>
<evidence type="ECO:0000256" key="3">
    <source>
        <dbReference type="ARBA" id="ARBA00023210"/>
    </source>
</evidence>
<name>A0A0R2FJI2_9LACO</name>
<evidence type="ECO:0000313" key="9">
    <source>
        <dbReference type="Proteomes" id="UP000051442"/>
    </source>
</evidence>
<evidence type="ECO:0000256" key="2">
    <source>
        <dbReference type="ARBA" id="ARBA00022618"/>
    </source>
</evidence>
<comment type="caution">
    <text evidence="8">The sequence shown here is derived from an EMBL/GenBank/DDBJ whole genome shotgun (WGS) entry which is preliminary data.</text>
</comment>
<dbReference type="GO" id="GO:0000902">
    <property type="term" value="P:cell morphogenesis"/>
    <property type="evidence" value="ECO:0007669"/>
    <property type="project" value="InterPro"/>
</dbReference>
<dbReference type="Pfam" id="PF03775">
    <property type="entry name" value="MinC_C"/>
    <property type="match status" value="1"/>
</dbReference>
<dbReference type="AlphaFoldDB" id="A0A0R2FJI2"/>
<feature type="domain" description="Septum formation inhibitor MinC C-terminal" evidence="6">
    <location>
        <begin position="106"/>
        <end position="196"/>
    </location>
</feature>
<reference evidence="8 9" key="1">
    <citation type="journal article" date="2015" name="Genome Announc.">
        <title>Expanding the biotechnology potential of lactobacilli through comparative genomics of 213 strains and associated genera.</title>
        <authorList>
            <person name="Sun Z."/>
            <person name="Harris H.M."/>
            <person name="McCann A."/>
            <person name="Guo C."/>
            <person name="Argimon S."/>
            <person name="Zhang W."/>
            <person name="Yang X."/>
            <person name="Jeffery I.B."/>
            <person name="Cooney J.C."/>
            <person name="Kagawa T.F."/>
            <person name="Liu W."/>
            <person name="Song Y."/>
            <person name="Salvetti E."/>
            <person name="Wrobel A."/>
            <person name="Rasinkangas P."/>
            <person name="Parkhill J."/>
            <person name="Rea M.C."/>
            <person name="O'Sullivan O."/>
            <person name="Ritari J."/>
            <person name="Douillard F.P."/>
            <person name="Paul Ross R."/>
            <person name="Yang R."/>
            <person name="Briner A.E."/>
            <person name="Felis G.E."/>
            <person name="de Vos W.M."/>
            <person name="Barrangou R."/>
            <person name="Klaenhammer T.R."/>
            <person name="Caufield P.W."/>
            <person name="Cui Y."/>
            <person name="Zhang H."/>
            <person name="O'Toole P.W."/>
        </authorList>
    </citation>
    <scope>NUCLEOTIDE SEQUENCE [LARGE SCALE GENOMIC DNA]</scope>
    <source>
        <strain evidence="8 9">DSM 23365</strain>
    </source>
</reference>
<evidence type="ECO:0000313" key="8">
    <source>
        <dbReference type="EMBL" id="KRN24764.1"/>
    </source>
</evidence>
<sequence>MGMQSVVLRGNQDGYQLVLSQAASFEAIKLELRGLLDNLAADSQIKDKTISFDVLSPQRLLTAEQHQKLTSIINEYDHFEIHKVITDVMTIEDAEAIKERENVHLVTQTIRNGQTLEMTGDVLFLGIINEGGRLLTTGNLFTMGTALGILQAGYPSAEDKVVVGDLHQAQQVRIGEQISIVEVDQPDADAQTIAYVNDLHVLEYGQLADLKTINPKMYHQMGG</sequence>
<dbReference type="InterPro" id="IPR013033">
    <property type="entry name" value="MinC"/>
</dbReference>
<dbReference type="Gene3D" id="2.160.20.70">
    <property type="match status" value="1"/>
</dbReference>
<dbReference type="InterPro" id="IPR016098">
    <property type="entry name" value="CAP/MinC_C"/>
</dbReference>
<keyword evidence="9" id="KW-1185">Reference proteome</keyword>
<evidence type="ECO:0000256" key="4">
    <source>
        <dbReference type="ARBA" id="ARBA00023306"/>
    </source>
</evidence>
<organism evidence="8 9">
    <name type="scientific">Secundilactobacillus similis DSM 23365 = JCM 2765</name>
    <dbReference type="NCBI Taxonomy" id="1423804"/>
    <lineage>
        <taxon>Bacteria</taxon>
        <taxon>Bacillati</taxon>
        <taxon>Bacillota</taxon>
        <taxon>Bacilli</taxon>
        <taxon>Lactobacillales</taxon>
        <taxon>Lactobacillaceae</taxon>
        <taxon>Secundilactobacillus</taxon>
    </lineage>
</organism>
<comment type="similarity">
    <text evidence="1">Belongs to the MinC family.</text>
</comment>
<dbReference type="GO" id="GO:0000917">
    <property type="term" value="P:division septum assembly"/>
    <property type="evidence" value="ECO:0007669"/>
    <property type="project" value="UniProtKB-KW"/>
</dbReference>
<dbReference type="Gene3D" id="3.30.160.540">
    <property type="match status" value="1"/>
</dbReference>
<dbReference type="InterPro" id="IPR005526">
    <property type="entry name" value="Septum_form_inhib_MinC_C"/>
</dbReference>
<dbReference type="InterPro" id="IPR055219">
    <property type="entry name" value="MinC_N_1"/>
</dbReference>
<keyword evidence="3" id="KW-0717">Septation</keyword>
<dbReference type="PATRIC" id="fig|1423804.4.peg.591"/>
<evidence type="ECO:0000256" key="1">
    <source>
        <dbReference type="ARBA" id="ARBA00006291"/>
    </source>
</evidence>